<dbReference type="InterPro" id="IPR029058">
    <property type="entry name" value="AB_hydrolase_fold"/>
</dbReference>
<dbReference type="Proteomes" id="UP000295344">
    <property type="component" value="Unassembled WGS sequence"/>
</dbReference>
<dbReference type="SUPFAM" id="SSF56801">
    <property type="entry name" value="Acetyl-CoA synthetase-like"/>
    <property type="match status" value="1"/>
</dbReference>
<gene>
    <name evidence="5" type="ORF">CLV52_1522</name>
</gene>
<dbReference type="Gene3D" id="3.40.50.12780">
    <property type="entry name" value="N-terminal domain of ligase-like"/>
    <property type="match status" value="1"/>
</dbReference>
<proteinExistence type="inferred from homology"/>
<evidence type="ECO:0000313" key="5">
    <source>
        <dbReference type="EMBL" id="TDS80950.1"/>
    </source>
</evidence>
<evidence type="ECO:0000259" key="4">
    <source>
        <dbReference type="Pfam" id="PF00561"/>
    </source>
</evidence>
<comment type="similarity">
    <text evidence="1">Belongs to the ATP-dependent AMP-binding enzyme family.</text>
</comment>
<dbReference type="Gene3D" id="3.40.50.1820">
    <property type="entry name" value="alpha/beta hydrolase"/>
    <property type="match status" value="1"/>
</dbReference>
<dbReference type="Pfam" id="PF00501">
    <property type="entry name" value="AMP-binding"/>
    <property type="match status" value="1"/>
</dbReference>
<accession>A0A4R7FSX2</accession>
<evidence type="ECO:0000313" key="6">
    <source>
        <dbReference type="Proteomes" id="UP000295344"/>
    </source>
</evidence>
<dbReference type="InterPro" id="IPR000873">
    <property type="entry name" value="AMP-dep_synth/lig_dom"/>
</dbReference>
<evidence type="ECO:0000256" key="1">
    <source>
        <dbReference type="ARBA" id="ARBA00006432"/>
    </source>
</evidence>
<keyword evidence="2 5" id="KW-0436">Ligase</keyword>
<organism evidence="5 6">
    <name type="scientific">Amnibacterium kyonggiense</name>
    <dbReference type="NCBI Taxonomy" id="595671"/>
    <lineage>
        <taxon>Bacteria</taxon>
        <taxon>Bacillati</taxon>
        <taxon>Actinomycetota</taxon>
        <taxon>Actinomycetes</taxon>
        <taxon>Micrococcales</taxon>
        <taxon>Microbacteriaceae</taxon>
        <taxon>Amnibacterium</taxon>
    </lineage>
</organism>
<sequence length="860" mass="89399">MSGAPLRPEVLEGPPAGLPGLDPAWSRLVPVDDAATGRPVVHHVLDTGAELERLGIAPAGTILAVHGNPTWSYLWRGLVAASLDRARAGAPAWRVVAVDQLEMGWSERTGTTRRVADRVRDLGALTDRLHLGPRVVALGHDWGGVIVSGWAIAHRDVLAGLVLTNTAVDGHAALPGALKAALAASAVGTEHTTAFLDVTMAIAHPRLDRDVRAAFRRPYRSARRREGIRDFVADIPSTPGHLSRAAVDAIAAGLAALDVPALLLWGPRDPVFQERYLHDLMRRLPHARVHRFEGAGHLLPEDADVAGAVLDWVAAPTPARGDGSASAAEPYRPLWAAVEERAEDDTAALVELRGVAERTIPWRLLARRIQDLAAGLDAVGVRPGDRVSLLVPPGADLLAAAFACLRIGAVIVVADAGLGVQGLTRAVTGARPDWIIGIPRALAAARALRWPGMRIAAAGLAAPARAALGVRHTLPEVARLGRGRALPTAPAGDDLAAVLFTSGSTGPAKGVRYTQAGLAAVRDAITARFALGPGSATVAGFAPFVLFGPAFGCRTVVPDMDVTKPATLTADALAAAVAAVDADTVFLSPAALTNVLATADDPAAFDGVRLLLTVGAPVGEPLLDRAQAVLRLASLHTPYGMTECLLVADVDREAVAAAGPGNGVLVGAPVPGVAVRIAPLTEDGRASDATTTEPGATGEIQVRAPHMLDGYDLLWRTDAAARAGTADEPWHRTGDVGHLDDGGRLWVEGRLPHVVTTPDGVVTPVQVELAAQRAGAPRAAAVGVGPRGTQQLVVVVEGGEGPLAEPALAERVRAEADRPVAAVLAVRELPTDVRHNAKIDRTRVARWATAVLAGERVREP</sequence>
<dbReference type="GO" id="GO:0006631">
    <property type="term" value="P:fatty acid metabolic process"/>
    <property type="evidence" value="ECO:0007669"/>
    <property type="project" value="TreeGrafter"/>
</dbReference>
<dbReference type="EMBL" id="SOAM01000001">
    <property type="protein sequence ID" value="TDS80950.1"/>
    <property type="molecule type" value="Genomic_DNA"/>
</dbReference>
<dbReference type="InterPro" id="IPR020845">
    <property type="entry name" value="AMP-binding_CS"/>
</dbReference>
<dbReference type="PANTHER" id="PTHR43201">
    <property type="entry name" value="ACYL-COA SYNTHETASE"/>
    <property type="match status" value="1"/>
</dbReference>
<dbReference type="RefSeq" id="WP_246018006.1">
    <property type="nucleotide sequence ID" value="NZ_BAAARP010000003.1"/>
</dbReference>
<feature type="domain" description="AMP-dependent synthetase/ligase" evidence="3">
    <location>
        <begin position="344"/>
        <end position="711"/>
    </location>
</feature>
<dbReference type="AlphaFoldDB" id="A0A4R7FSX2"/>
<dbReference type="PROSITE" id="PS00455">
    <property type="entry name" value="AMP_BINDING"/>
    <property type="match status" value="1"/>
</dbReference>
<evidence type="ECO:0000259" key="3">
    <source>
        <dbReference type="Pfam" id="PF00501"/>
    </source>
</evidence>
<comment type="caution">
    <text evidence="5">The sequence shown here is derived from an EMBL/GenBank/DDBJ whole genome shotgun (WGS) entry which is preliminary data.</text>
</comment>
<dbReference type="PANTHER" id="PTHR43201:SF5">
    <property type="entry name" value="MEDIUM-CHAIN ACYL-COA LIGASE ACSF2, MITOCHONDRIAL"/>
    <property type="match status" value="1"/>
</dbReference>
<dbReference type="InterPro" id="IPR042099">
    <property type="entry name" value="ANL_N_sf"/>
</dbReference>
<keyword evidence="6" id="KW-1185">Reference proteome</keyword>
<reference evidence="5 6" key="1">
    <citation type="submission" date="2019-03" db="EMBL/GenBank/DDBJ databases">
        <title>Genomic Encyclopedia of Archaeal and Bacterial Type Strains, Phase II (KMG-II): from individual species to whole genera.</title>
        <authorList>
            <person name="Goeker M."/>
        </authorList>
    </citation>
    <scope>NUCLEOTIDE SEQUENCE [LARGE SCALE GENOMIC DNA]</scope>
    <source>
        <strain evidence="5 6">DSM 24782</strain>
    </source>
</reference>
<dbReference type="SUPFAM" id="SSF53474">
    <property type="entry name" value="alpha/beta-Hydrolases"/>
    <property type="match status" value="1"/>
</dbReference>
<protein>
    <submittedName>
        <fullName evidence="5">Acyl-CoA synthetase (AMP-forming)/AMP-acid ligase II</fullName>
    </submittedName>
</protein>
<evidence type="ECO:0000256" key="2">
    <source>
        <dbReference type="ARBA" id="ARBA00022598"/>
    </source>
</evidence>
<dbReference type="InterPro" id="IPR000073">
    <property type="entry name" value="AB_hydrolase_1"/>
</dbReference>
<dbReference type="Pfam" id="PF00561">
    <property type="entry name" value="Abhydrolase_1"/>
    <property type="match status" value="1"/>
</dbReference>
<feature type="domain" description="AB hydrolase-1" evidence="4">
    <location>
        <begin position="61"/>
        <end position="302"/>
    </location>
</feature>
<dbReference type="GO" id="GO:0031956">
    <property type="term" value="F:medium-chain fatty acid-CoA ligase activity"/>
    <property type="evidence" value="ECO:0007669"/>
    <property type="project" value="TreeGrafter"/>
</dbReference>
<name>A0A4R7FSX2_9MICO</name>